<dbReference type="AlphaFoldDB" id="A0A835CNX1"/>
<gene>
    <name evidence="9" type="ORF">HCN44_008633</name>
</gene>
<evidence type="ECO:0000256" key="2">
    <source>
        <dbReference type="ARBA" id="ARBA00004300"/>
    </source>
</evidence>
<proteinExistence type="inferred from homology"/>
<evidence type="ECO:0000313" key="9">
    <source>
        <dbReference type="EMBL" id="KAF7989959.1"/>
    </source>
</evidence>
<accession>A0A835CNX1</accession>
<evidence type="ECO:0000256" key="7">
    <source>
        <dbReference type="ARBA" id="ARBA00023273"/>
    </source>
</evidence>
<comment type="caution">
    <text evidence="9">The sequence shown here is derived from an EMBL/GenBank/DDBJ whole genome shotgun (WGS) entry which is preliminary data.</text>
</comment>
<dbReference type="EMBL" id="JACMRX010000005">
    <property type="protein sequence ID" value="KAF7989959.1"/>
    <property type="molecule type" value="Genomic_DNA"/>
</dbReference>
<evidence type="ECO:0000313" key="10">
    <source>
        <dbReference type="Proteomes" id="UP000639338"/>
    </source>
</evidence>
<dbReference type="PANTHER" id="PTHR15431:SF4">
    <property type="entry name" value="PROTEIN TONNEAU 1B"/>
    <property type="match status" value="1"/>
</dbReference>
<keyword evidence="7" id="KW-0966">Cell projection</keyword>
<evidence type="ECO:0000256" key="4">
    <source>
        <dbReference type="ARBA" id="ARBA00022490"/>
    </source>
</evidence>
<comment type="subcellular location">
    <subcellularLocation>
        <location evidence="1">Cytoplasm</location>
        <location evidence="1">Cytoskeleton</location>
        <location evidence="1">Cilium basal body</location>
    </subcellularLocation>
    <subcellularLocation>
        <location evidence="2">Cytoplasm</location>
        <location evidence="2">Cytoskeleton</location>
        <location evidence="2">Microtubule organizing center</location>
        <location evidence="2">Centrosome</location>
    </subcellularLocation>
</comment>
<organism evidence="9 10">
    <name type="scientific">Aphidius gifuensis</name>
    <name type="common">Parasitoid wasp</name>
    <dbReference type="NCBI Taxonomy" id="684658"/>
    <lineage>
        <taxon>Eukaryota</taxon>
        <taxon>Metazoa</taxon>
        <taxon>Ecdysozoa</taxon>
        <taxon>Arthropoda</taxon>
        <taxon>Hexapoda</taxon>
        <taxon>Insecta</taxon>
        <taxon>Pterygota</taxon>
        <taxon>Neoptera</taxon>
        <taxon>Endopterygota</taxon>
        <taxon>Hymenoptera</taxon>
        <taxon>Apocrita</taxon>
        <taxon>Ichneumonoidea</taxon>
        <taxon>Braconidae</taxon>
        <taxon>Aphidiinae</taxon>
        <taxon>Aphidius</taxon>
    </lineage>
</organism>
<dbReference type="SMART" id="SM00667">
    <property type="entry name" value="LisH"/>
    <property type="match status" value="1"/>
</dbReference>
<name>A0A835CNX1_APHGI</name>
<comment type="similarity">
    <text evidence="3">Belongs to the CEP43 family.</text>
</comment>
<feature type="domain" description="FGFR1 oncogene partner (FOP) N-terminal dimerisation" evidence="8">
    <location>
        <begin position="46"/>
        <end position="115"/>
    </location>
</feature>
<dbReference type="PANTHER" id="PTHR15431">
    <property type="entry name" value="FGFR1 ONCOGENE PARTNER/LISH DOMAIN-CONTAINING PROTEIN"/>
    <property type="match status" value="1"/>
</dbReference>
<dbReference type="Pfam" id="PF09398">
    <property type="entry name" value="FOP_dimer"/>
    <property type="match status" value="1"/>
</dbReference>
<dbReference type="Proteomes" id="UP000639338">
    <property type="component" value="Unassembled WGS sequence"/>
</dbReference>
<sequence length="127" mass="14438">MATGKDLINAVRESLERDGELGKIKAELEMKIIELLDSSTPSSHKKKPDSPKDVVIINEIIMEYLNWIGYKHTSTVFKSECDCGNRRLERSFITQDLGIKDTDESEKLPLLISLIDTFKARKLSLKN</sequence>
<evidence type="ECO:0000256" key="3">
    <source>
        <dbReference type="ARBA" id="ARBA00005385"/>
    </source>
</evidence>
<evidence type="ECO:0000259" key="8">
    <source>
        <dbReference type="Pfam" id="PF09398"/>
    </source>
</evidence>
<keyword evidence="4" id="KW-0963">Cytoplasm</keyword>
<protein>
    <recommendedName>
        <fullName evidence="8">FGFR1 oncogene partner (FOP) N-terminal dimerisation domain-containing protein</fullName>
    </recommendedName>
</protein>
<dbReference type="InterPro" id="IPR006594">
    <property type="entry name" value="LisH"/>
</dbReference>
<dbReference type="GO" id="GO:0034453">
    <property type="term" value="P:microtubule anchoring"/>
    <property type="evidence" value="ECO:0007669"/>
    <property type="project" value="InterPro"/>
</dbReference>
<dbReference type="Gene3D" id="1.20.960.40">
    <property type="match status" value="1"/>
</dbReference>
<dbReference type="GO" id="GO:0005813">
    <property type="term" value="C:centrosome"/>
    <property type="evidence" value="ECO:0007669"/>
    <property type="project" value="UniProtKB-SubCell"/>
</dbReference>
<dbReference type="InterPro" id="IPR018993">
    <property type="entry name" value="FOP_dimerisation-dom_N"/>
</dbReference>
<dbReference type="OrthoDB" id="5970631at2759"/>
<keyword evidence="6" id="KW-0206">Cytoskeleton</keyword>
<evidence type="ECO:0000256" key="5">
    <source>
        <dbReference type="ARBA" id="ARBA00022794"/>
    </source>
</evidence>
<evidence type="ECO:0000256" key="1">
    <source>
        <dbReference type="ARBA" id="ARBA00004120"/>
    </source>
</evidence>
<dbReference type="PROSITE" id="PS50896">
    <property type="entry name" value="LISH"/>
    <property type="match status" value="1"/>
</dbReference>
<keyword evidence="5" id="KW-0970">Cilium biogenesis/degradation</keyword>
<keyword evidence="10" id="KW-1185">Reference proteome</keyword>
<dbReference type="GO" id="GO:0030030">
    <property type="term" value="P:cell projection organization"/>
    <property type="evidence" value="ECO:0007669"/>
    <property type="project" value="UniProtKB-KW"/>
</dbReference>
<reference evidence="9 10" key="1">
    <citation type="submission" date="2020-08" db="EMBL/GenBank/DDBJ databases">
        <title>Aphidius gifuensis genome sequencing and assembly.</title>
        <authorList>
            <person name="Du Z."/>
        </authorList>
    </citation>
    <scope>NUCLEOTIDE SEQUENCE [LARGE SCALE GENOMIC DNA]</scope>
    <source>
        <strain evidence="9">YNYX2018</strain>
        <tissue evidence="9">Adults</tissue>
    </source>
</reference>
<evidence type="ECO:0000256" key="6">
    <source>
        <dbReference type="ARBA" id="ARBA00023212"/>
    </source>
</evidence>